<dbReference type="SUPFAM" id="SSF53383">
    <property type="entry name" value="PLP-dependent transferases"/>
    <property type="match status" value="1"/>
</dbReference>
<evidence type="ECO:0000256" key="7">
    <source>
        <dbReference type="RuleBase" id="RU000382"/>
    </source>
</evidence>
<dbReference type="Pfam" id="PF00282">
    <property type="entry name" value="Pyridoxal_deC"/>
    <property type="match status" value="1"/>
</dbReference>
<dbReference type="PANTHER" id="PTHR45677">
    <property type="entry name" value="GLUTAMATE DECARBOXYLASE-RELATED"/>
    <property type="match status" value="1"/>
</dbReference>
<dbReference type="InterPro" id="IPR002129">
    <property type="entry name" value="PyrdxlP-dep_de-COase"/>
</dbReference>
<dbReference type="Gene3D" id="3.40.640.10">
    <property type="entry name" value="Type I PLP-dependent aspartate aminotransferase-like (Major domain)"/>
    <property type="match status" value="1"/>
</dbReference>
<dbReference type="EMBL" id="MUGW01000016">
    <property type="protein sequence ID" value="OXA93176.1"/>
    <property type="molecule type" value="Genomic_DNA"/>
</dbReference>
<dbReference type="PANTHER" id="PTHR45677:SF13">
    <property type="entry name" value="LP10922P"/>
    <property type="match status" value="1"/>
</dbReference>
<keyword evidence="9" id="KW-1185">Reference proteome</keyword>
<dbReference type="GO" id="GO:0030170">
    <property type="term" value="F:pyridoxal phosphate binding"/>
    <property type="evidence" value="ECO:0007669"/>
    <property type="project" value="InterPro"/>
</dbReference>
<comment type="cofactor">
    <cofactor evidence="1 6 7">
        <name>pyridoxal 5'-phosphate</name>
        <dbReference type="ChEBI" id="CHEBI:597326"/>
    </cofactor>
</comment>
<comment type="similarity">
    <text evidence="2 7">Belongs to the group II decarboxylase family.</text>
</comment>
<dbReference type="GO" id="GO:0005737">
    <property type="term" value="C:cytoplasm"/>
    <property type="evidence" value="ECO:0007669"/>
    <property type="project" value="TreeGrafter"/>
</dbReference>
<keyword evidence="4 6" id="KW-0663">Pyridoxal phosphate</keyword>
<dbReference type="Proteomes" id="UP000198345">
    <property type="component" value="Unassembled WGS sequence"/>
</dbReference>
<evidence type="ECO:0000256" key="2">
    <source>
        <dbReference type="ARBA" id="ARBA00009533"/>
    </source>
</evidence>
<dbReference type="AlphaFoldDB" id="A0A226HHM0"/>
<evidence type="ECO:0000256" key="4">
    <source>
        <dbReference type="ARBA" id="ARBA00022898"/>
    </source>
</evidence>
<proteinExistence type="inferred from homology"/>
<keyword evidence="5 7" id="KW-0456">Lyase</keyword>
<organism evidence="8 9">
    <name type="scientific">Flavobacterium hercynium</name>
    <dbReference type="NCBI Taxonomy" id="387094"/>
    <lineage>
        <taxon>Bacteria</taxon>
        <taxon>Pseudomonadati</taxon>
        <taxon>Bacteroidota</taxon>
        <taxon>Flavobacteriia</taxon>
        <taxon>Flavobacteriales</taxon>
        <taxon>Flavobacteriaceae</taxon>
        <taxon>Flavobacterium</taxon>
    </lineage>
</organism>
<dbReference type="GO" id="GO:0019752">
    <property type="term" value="P:carboxylic acid metabolic process"/>
    <property type="evidence" value="ECO:0007669"/>
    <property type="project" value="InterPro"/>
</dbReference>
<evidence type="ECO:0000256" key="6">
    <source>
        <dbReference type="PIRSR" id="PIRSR602129-50"/>
    </source>
</evidence>
<evidence type="ECO:0000313" key="9">
    <source>
        <dbReference type="Proteomes" id="UP000198345"/>
    </source>
</evidence>
<evidence type="ECO:0000256" key="3">
    <source>
        <dbReference type="ARBA" id="ARBA00022793"/>
    </source>
</evidence>
<sequence length="555" mass="63062">MQIPILETNCGSDPQFEQFLNDLRKSHYTVQEEARKHQAELSGKDQVCLGPKFPVESFNYESELAQLTEDTLSDEELAKEMYSFFQGVARPQSELSLFNMVPEPMTTAIVGSCMATLYNVNSLMDAYGGKSLLIEQKVVRTIGKWIDWNESYGIACNGGKLTMLYAVKAAISKIAPDSQSKGIPDNLVVIANEGGHYCVEHVCSLLGIGTEKCLRGITDEYGKMDLKNLEHIMEIEIKKGNKIAAIICSGGTTINFFCDNTQKVADFVDEFVDKHKLDYRPHLHLDSVIGWIYFALLKKSNEEISNFKATDFVKNKLIETKNRFLGLATFDSFGVDFHKDGLCPYSSSFFVSKTADCFNLLNDGNYKYDSKDFDFEQFRAYRYTLENSKPSQGILSAWMVLKKIGSKGLIHYLTQLHETQYKIIKEMEKQGVFKVLNKCSLGWEVVFAIHFKKLAAESEDFNHDQAAMGFMQRCWDKVNRGEVFPLFSVVPDYRIDNDRNNTTTAFLIYPMQGNLSLSSITEILNTISNEVSLFEETVLKNKEELVTRIFEKPIR</sequence>
<dbReference type="InterPro" id="IPR015421">
    <property type="entry name" value="PyrdxlP-dep_Trfase_major"/>
</dbReference>
<accession>A0A226HHM0</accession>
<evidence type="ECO:0000256" key="5">
    <source>
        <dbReference type="ARBA" id="ARBA00023239"/>
    </source>
</evidence>
<evidence type="ECO:0000313" key="8">
    <source>
        <dbReference type="EMBL" id="OXA93176.1"/>
    </source>
</evidence>
<protein>
    <recommendedName>
        <fullName evidence="10">Glutamate decarboxylase</fullName>
    </recommendedName>
</protein>
<gene>
    <name evidence="8" type="ORF">B0A66_07855</name>
</gene>
<evidence type="ECO:0000256" key="1">
    <source>
        <dbReference type="ARBA" id="ARBA00001933"/>
    </source>
</evidence>
<dbReference type="GO" id="GO:0016831">
    <property type="term" value="F:carboxy-lyase activity"/>
    <property type="evidence" value="ECO:0007669"/>
    <property type="project" value="UniProtKB-KW"/>
</dbReference>
<keyword evidence="3" id="KW-0210">Decarboxylase</keyword>
<name>A0A226HHM0_9FLAO</name>
<dbReference type="OrthoDB" id="9803665at2"/>
<feature type="modified residue" description="N6-(pyridoxal phosphate)lysine" evidence="6">
    <location>
        <position position="339"/>
    </location>
</feature>
<evidence type="ECO:0008006" key="10">
    <source>
        <dbReference type="Google" id="ProtNLM"/>
    </source>
</evidence>
<reference evidence="8 9" key="1">
    <citation type="submission" date="2016-11" db="EMBL/GenBank/DDBJ databases">
        <title>Whole genomes of Flavobacteriaceae.</title>
        <authorList>
            <person name="Stine C."/>
            <person name="Li C."/>
            <person name="Tadesse D."/>
        </authorList>
    </citation>
    <scope>NUCLEOTIDE SEQUENCE [LARGE SCALE GENOMIC DNA]</scope>
    <source>
        <strain evidence="8 9">DSM 18292</strain>
    </source>
</reference>
<dbReference type="RefSeq" id="WP_089049297.1">
    <property type="nucleotide sequence ID" value="NZ_FXTV01000015.1"/>
</dbReference>
<dbReference type="InterPro" id="IPR015424">
    <property type="entry name" value="PyrdxlP-dep_Trfase"/>
</dbReference>
<comment type="caution">
    <text evidence="8">The sequence shown here is derived from an EMBL/GenBank/DDBJ whole genome shotgun (WGS) entry which is preliminary data.</text>
</comment>